<evidence type="ECO:0000256" key="1">
    <source>
        <dbReference type="SAM" id="MobiDB-lite"/>
    </source>
</evidence>
<gene>
    <name evidence="3" type="ORF">PHLGIDRAFT_338039</name>
</gene>
<feature type="transmembrane region" description="Helical" evidence="2">
    <location>
        <begin position="179"/>
        <end position="201"/>
    </location>
</feature>
<feature type="compositionally biased region" description="Low complexity" evidence="1">
    <location>
        <begin position="71"/>
        <end position="87"/>
    </location>
</feature>
<evidence type="ECO:0000256" key="2">
    <source>
        <dbReference type="SAM" id="Phobius"/>
    </source>
</evidence>
<reference evidence="3 4" key="1">
    <citation type="journal article" date="2014" name="PLoS Genet.">
        <title>Analysis of the Phlebiopsis gigantea genome, transcriptome and secretome provides insight into its pioneer colonization strategies of wood.</title>
        <authorList>
            <person name="Hori C."/>
            <person name="Ishida T."/>
            <person name="Igarashi K."/>
            <person name="Samejima M."/>
            <person name="Suzuki H."/>
            <person name="Master E."/>
            <person name="Ferreira P."/>
            <person name="Ruiz-Duenas F.J."/>
            <person name="Held B."/>
            <person name="Canessa P."/>
            <person name="Larrondo L.F."/>
            <person name="Schmoll M."/>
            <person name="Druzhinina I.S."/>
            <person name="Kubicek C.P."/>
            <person name="Gaskell J.A."/>
            <person name="Kersten P."/>
            <person name="St John F."/>
            <person name="Glasner J."/>
            <person name="Sabat G."/>
            <person name="Splinter BonDurant S."/>
            <person name="Syed K."/>
            <person name="Yadav J."/>
            <person name="Mgbeahuruike A.C."/>
            <person name="Kovalchuk A."/>
            <person name="Asiegbu F.O."/>
            <person name="Lackner G."/>
            <person name="Hoffmeister D."/>
            <person name="Rencoret J."/>
            <person name="Gutierrez A."/>
            <person name="Sun H."/>
            <person name="Lindquist E."/>
            <person name="Barry K."/>
            <person name="Riley R."/>
            <person name="Grigoriev I.V."/>
            <person name="Henrissat B."/>
            <person name="Kues U."/>
            <person name="Berka R.M."/>
            <person name="Martinez A.T."/>
            <person name="Covert S.F."/>
            <person name="Blanchette R.A."/>
            <person name="Cullen D."/>
        </authorList>
    </citation>
    <scope>NUCLEOTIDE SEQUENCE [LARGE SCALE GENOMIC DNA]</scope>
    <source>
        <strain evidence="3 4">11061_1 CR5-6</strain>
    </source>
</reference>
<feature type="compositionally biased region" description="Low complexity" evidence="1">
    <location>
        <begin position="315"/>
        <end position="324"/>
    </location>
</feature>
<evidence type="ECO:0000313" key="3">
    <source>
        <dbReference type="EMBL" id="KIP09240.1"/>
    </source>
</evidence>
<dbReference type="STRING" id="745531.A0A0C3SCZ0"/>
<feature type="compositionally biased region" description="Low complexity" evidence="1">
    <location>
        <begin position="21"/>
        <end position="45"/>
    </location>
</feature>
<keyword evidence="4" id="KW-1185">Reference proteome</keyword>
<keyword evidence="2" id="KW-0812">Transmembrane</keyword>
<dbReference type="HOGENOM" id="CLU_713921_0_0_1"/>
<feature type="compositionally biased region" description="Low complexity" evidence="1">
    <location>
        <begin position="108"/>
        <end position="136"/>
    </location>
</feature>
<evidence type="ECO:0000313" key="4">
    <source>
        <dbReference type="Proteomes" id="UP000053257"/>
    </source>
</evidence>
<keyword evidence="2" id="KW-1133">Transmembrane helix</keyword>
<sequence>MVLGQKPHIHDSACVLPPRCPSSSVSGSTSSSSSFVSVSPSAPSSPNSPTPSPTSGTGLSSTTSGMAPAATSGTTKSYSTTNTTNSTPEPPPSTKDSGLPGSDTSGDSMSVPSTSSKSASSISSQSSSTTYSVSSTRPPLVASSTNTSINSRTSTTSVPTPSLIISGQSTLHRSIRPGAIAGGVIGGIVLALLITFIFFSWRSIMKYIHHLRNRRVAPSSEFLDPTSRFYADRPAHAAAISASPSPFLVHRRSPSTLTMGGILRQHPDAQIDDDQPPPFAPGAFRDPVIEKVSAAAMQQALYLMSVESSDEGHGSQSSGVYSRSSLRDDSSVSQSPSVEGKQYLVDATDLPVTSSVLRSQGNDFLGSCSDVNLRLSEMLEGEVGWAR</sequence>
<feature type="region of interest" description="Disordered" evidence="1">
    <location>
        <begin position="1"/>
        <end position="161"/>
    </location>
</feature>
<dbReference type="EMBL" id="KN840468">
    <property type="protein sequence ID" value="KIP09240.1"/>
    <property type="molecule type" value="Genomic_DNA"/>
</dbReference>
<feature type="compositionally biased region" description="Low complexity" evidence="1">
    <location>
        <begin position="143"/>
        <end position="161"/>
    </location>
</feature>
<feature type="region of interest" description="Disordered" evidence="1">
    <location>
        <begin position="307"/>
        <end position="340"/>
    </location>
</feature>
<name>A0A0C3SCZ0_PHLG1</name>
<dbReference type="AlphaFoldDB" id="A0A0C3SCZ0"/>
<protein>
    <submittedName>
        <fullName evidence="3">Uncharacterized protein</fullName>
    </submittedName>
</protein>
<accession>A0A0C3SCZ0</accession>
<keyword evidence="2" id="KW-0472">Membrane</keyword>
<proteinExistence type="predicted"/>
<feature type="compositionally biased region" description="Low complexity" evidence="1">
    <location>
        <begin position="53"/>
        <end position="64"/>
    </location>
</feature>
<organism evidence="3 4">
    <name type="scientific">Phlebiopsis gigantea (strain 11061_1 CR5-6)</name>
    <name type="common">White-rot fungus</name>
    <name type="synonym">Peniophora gigantea</name>
    <dbReference type="NCBI Taxonomy" id="745531"/>
    <lineage>
        <taxon>Eukaryota</taxon>
        <taxon>Fungi</taxon>
        <taxon>Dikarya</taxon>
        <taxon>Basidiomycota</taxon>
        <taxon>Agaricomycotina</taxon>
        <taxon>Agaricomycetes</taxon>
        <taxon>Polyporales</taxon>
        <taxon>Phanerochaetaceae</taxon>
        <taxon>Phlebiopsis</taxon>
    </lineage>
</organism>
<dbReference type="Proteomes" id="UP000053257">
    <property type="component" value="Unassembled WGS sequence"/>
</dbReference>